<feature type="domain" description="Mandelate racemase/muconate lactonizing enzyme C-terminal" evidence="4">
    <location>
        <begin position="126"/>
        <end position="231"/>
    </location>
</feature>
<dbReference type="SMART" id="SM00922">
    <property type="entry name" value="MR_MLE"/>
    <property type="match status" value="1"/>
</dbReference>
<comment type="cofactor">
    <cofactor evidence="1">
        <name>Mg(2+)</name>
        <dbReference type="ChEBI" id="CHEBI:18420"/>
    </cofactor>
</comment>
<dbReference type="SFLD" id="SFLDG00179">
    <property type="entry name" value="mandelate_racemase"/>
    <property type="match status" value="1"/>
</dbReference>
<dbReference type="PANTHER" id="PTHR13794:SF58">
    <property type="entry name" value="MITOCHONDRIAL ENOLASE SUPERFAMILY MEMBER 1"/>
    <property type="match status" value="1"/>
</dbReference>
<evidence type="ECO:0000313" key="6">
    <source>
        <dbReference type="Proteomes" id="UP000198983"/>
    </source>
</evidence>
<dbReference type="InterPro" id="IPR029017">
    <property type="entry name" value="Enolase-like_N"/>
</dbReference>
<dbReference type="Gene3D" id="3.20.20.120">
    <property type="entry name" value="Enolase-like C-terminal domain"/>
    <property type="match status" value="1"/>
</dbReference>
<evidence type="ECO:0000256" key="2">
    <source>
        <dbReference type="ARBA" id="ARBA00022723"/>
    </source>
</evidence>
<dbReference type="Proteomes" id="UP000198983">
    <property type="component" value="Chromosome I"/>
</dbReference>
<organism evidence="5 6">
    <name type="scientific">Actinopolymorpha singaporensis</name>
    <dbReference type="NCBI Taxonomy" id="117157"/>
    <lineage>
        <taxon>Bacteria</taxon>
        <taxon>Bacillati</taxon>
        <taxon>Actinomycetota</taxon>
        <taxon>Actinomycetes</taxon>
        <taxon>Propionibacteriales</taxon>
        <taxon>Actinopolymorphaceae</taxon>
        <taxon>Actinopolymorpha</taxon>
    </lineage>
</organism>
<dbReference type="Pfam" id="PF02746">
    <property type="entry name" value="MR_MLE_N"/>
    <property type="match status" value="1"/>
</dbReference>
<evidence type="ECO:0000256" key="3">
    <source>
        <dbReference type="ARBA" id="ARBA00022842"/>
    </source>
</evidence>
<gene>
    <name evidence="5" type="ORF">SAMN04489717_2839</name>
</gene>
<keyword evidence="2" id="KW-0479">Metal-binding</keyword>
<dbReference type="InterPro" id="IPR013341">
    <property type="entry name" value="Mandelate_racemase_N_dom"/>
</dbReference>
<dbReference type="InterPro" id="IPR046945">
    <property type="entry name" value="RHMD-like"/>
</dbReference>
<dbReference type="InterPro" id="IPR013342">
    <property type="entry name" value="Mandelate_racemase_C"/>
</dbReference>
<dbReference type="CDD" id="cd03316">
    <property type="entry name" value="MR_like"/>
    <property type="match status" value="1"/>
</dbReference>
<dbReference type="Gene3D" id="3.30.390.10">
    <property type="entry name" value="Enolase-like, N-terminal domain"/>
    <property type="match status" value="1"/>
</dbReference>
<reference evidence="5 6" key="1">
    <citation type="submission" date="2016-10" db="EMBL/GenBank/DDBJ databases">
        <authorList>
            <person name="de Groot N.N."/>
        </authorList>
    </citation>
    <scope>NUCLEOTIDE SEQUENCE [LARGE SCALE GENOMIC DNA]</scope>
    <source>
        <strain evidence="5 6">DSM 22024</strain>
    </source>
</reference>
<dbReference type="InterPro" id="IPR018110">
    <property type="entry name" value="Mandel_Rmase/mucon_lact_enz_CS"/>
</dbReference>
<evidence type="ECO:0000313" key="5">
    <source>
        <dbReference type="EMBL" id="SDS48380.1"/>
    </source>
</evidence>
<dbReference type="AlphaFoldDB" id="A0A1H1SK29"/>
<dbReference type="SFLD" id="SFLDS00001">
    <property type="entry name" value="Enolase"/>
    <property type="match status" value="1"/>
</dbReference>
<dbReference type="PANTHER" id="PTHR13794">
    <property type="entry name" value="ENOLASE SUPERFAMILY, MANDELATE RACEMASE"/>
    <property type="match status" value="1"/>
</dbReference>
<proteinExistence type="predicted"/>
<evidence type="ECO:0000259" key="4">
    <source>
        <dbReference type="SMART" id="SM00922"/>
    </source>
</evidence>
<dbReference type="InterPro" id="IPR036849">
    <property type="entry name" value="Enolase-like_C_sf"/>
</dbReference>
<keyword evidence="3" id="KW-0460">Magnesium</keyword>
<dbReference type="GO" id="GO:0016836">
    <property type="term" value="F:hydro-lyase activity"/>
    <property type="evidence" value="ECO:0007669"/>
    <property type="project" value="TreeGrafter"/>
</dbReference>
<accession>A0A1H1SK29</accession>
<dbReference type="SUPFAM" id="SSF51604">
    <property type="entry name" value="Enolase C-terminal domain-like"/>
    <property type="match status" value="1"/>
</dbReference>
<dbReference type="STRING" id="117157.SAMN04489717_2839"/>
<dbReference type="EMBL" id="LT629732">
    <property type="protein sequence ID" value="SDS48380.1"/>
    <property type="molecule type" value="Genomic_DNA"/>
</dbReference>
<dbReference type="SUPFAM" id="SSF54826">
    <property type="entry name" value="Enolase N-terminal domain-like"/>
    <property type="match status" value="1"/>
</dbReference>
<name>A0A1H1SK29_9ACTN</name>
<dbReference type="GO" id="GO:0009063">
    <property type="term" value="P:amino acid catabolic process"/>
    <property type="evidence" value="ECO:0007669"/>
    <property type="project" value="InterPro"/>
</dbReference>
<dbReference type="GO" id="GO:0000287">
    <property type="term" value="F:magnesium ion binding"/>
    <property type="evidence" value="ECO:0007669"/>
    <property type="project" value="TreeGrafter"/>
</dbReference>
<dbReference type="InterPro" id="IPR029065">
    <property type="entry name" value="Enolase_C-like"/>
</dbReference>
<keyword evidence="6" id="KW-1185">Reference proteome</keyword>
<evidence type="ECO:0000256" key="1">
    <source>
        <dbReference type="ARBA" id="ARBA00001946"/>
    </source>
</evidence>
<dbReference type="Pfam" id="PF13378">
    <property type="entry name" value="MR_MLE_C"/>
    <property type="match status" value="1"/>
</dbReference>
<protein>
    <submittedName>
        <fullName evidence="5">L-alanine-DL-glutamate epimerase</fullName>
    </submittedName>
</protein>
<sequence length="363" mass="39974">MRIETIETFLADQIAIVRIRTDDGAEGIGQTSPFRPGLSVRLLHQMAAPHFLGQDPWDLEALVERCLRKEYKFPSTFLYRALCGIDTALWDLLGKVTGQPVYKLLGGEVRDFVPMYASSMSRSITPEAEAERLAGLREEYGFAAAKVRIGDVMGADRDASPGRTEALIPHIRAAMGDDFTIHADANSGFSVSRAIRVGRILEDNGYGHFEEPCPYPLLENTAQVAAALDIPVAGGEQDNSLVQFRRMIESHAVDIVQPDIGYIGGVARARRVARMAEDAGIPCTPHCSNTSMLQVFTLHLAASMPACHQFHEWGIEDTPWTRGVYEPELRLENGGVKVSSSPGWGVEITPEFLRDAHREVSSR</sequence>
<dbReference type="RefSeq" id="WP_092653977.1">
    <property type="nucleotide sequence ID" value="NZ_LT629732.1"/>
</dbReference>
<dbReference type="OrthoDB" id="5168231at2"/>
<dbReference type="GO" id="GO:0016052">
    <property type="term" value="P:carbohydrate catabolic process"/>
    <property type="evidence" value="ECO:0007669"/>
    <property type="project" value="TreeGrafter"/>
</dbReference>
<dbReference type="PROSITE" id="PS00908">
    <property type="entry name" value="MR_MLE_1"/>
    <property type="match status" value="1"/>
</dbReference>